<organism evidence="2 4">
    <name type="scientific">Xanthobacter flavus</name>
    <dbReference type="NCBI Taxonomy" id="281"/>
    <lineage>
        <taxon>Bacteria</taxon>
        <taxon>Pseudomonadati</taxon>
        <taxon>Pseudomonadota</taxon>
        <taxon>Alphaproteobacteria</taxon>
        <taxon>Hyphomicrobiales</taxon>
        <taxon>Xanthobacteraceae</taxon>
        <taxon>Xanthobacter</taxon>
    </lineage>
</organism>
<reference evidence="3 5" key="2">
    <citation type="submission" date="2023-07" db="EMBL/GenBank/DDBJ databases">
        <title>Genomic Encyclopedia of Type Strains, Phase IV (KMG-IV): sequencing the most valuable type-strain genomes for metagenomic binning, comparative biology and taxonomic classification.</title>
        <authorList>
            <person name="Goeker M."/>
        </authorList>
    </citation>
    <scope>NUCLEOTIDE SEQUENCE [LARGE SCALE GENOMIC DNA]</scope>
    <source>
        <strain evidence="3 5">DSM 338</strain>
    </source>
</reference>
<evidence type="ECO:0000313" key="5">
    <source>
        <dbReference type="Proteomes" id="UP001245370"/>
    </source>
</evidence>
<gene>
    <name evidence="3" type="ORF">GGQ86_001870</name>
    <name evidence="2" type="ORF">XFLAVUS301_05220</name>
</gene>
<dbReference type="RefSeq" id="WP_281805157.1">
    <property type="nucleotide sequence ID" value="NZ_BSDO01000001.1"/>
</dbReference>
<reference evidence="2" key="1">
    <citation type="submission" date="2022-12" db="EMBL/GenBank/DDBJ databases">
        <title>Reference genome sequencing for broad-spectrum identification of bacterial and archaeal isolates by mass spectrometry.</title>
        <authorList>
            <person name="Sekiguchi Y."/>
            <person name="Tourlousse D.M."/>
        </authorList>
    </citation>
    <scope>NUCLEOTIDE SEQUENCE</scope>
    <source>
        <strain evidence="2">301</strain>
    </source>
</reference>
<evidence type="ECO:0000313" key="2">
    <source>
        <dbReference type="EMBL" id="GLI20848.1"/>
    </source>
</evidence>
<dbReference type="Proteomes" id="UP001144397">
    <property type="component" value="Unassembled WGS sequence"/>
</dbReference>
<dbReference type="InterPro" id="IPR052755">
    <property type="entry name" value="Lysozyme_Inhibitor_LprI"/>
</dbReference>
<sequence length="115" mass="12077">MRLKSAFLAAALATALIVPASAASFSCAGVSAPDEVAICKSCDLAQLDVKMATLYGVITKMVGMGQRGAIQDDQRAWLVERAACKADAACISAAYQTRIRAIEGMLSDIYSRGPF</sequence>
<keyword evidence="5" id="KW-1185">Reference proteome</keyword>
<dbReference type="AlphaFoldDB" id="A0A9W6CEI3"/>
<accession>A0A9W6CEI3</accession>
<comment type="caution">
    <text evidence="2">The sequence shown here is derived from an EMBL/GenBank/DDBJ whole genome shotgun (WGS) entry which is preliminary data.</text>
</comment>
<evidence type="ECO:0000313" key="4">
    <source>
        <dbReference type="Proteomes" id="UP001144397"/>
    </source>
</evidence>
<evidence type="ECO:0008006" key="6">
    <source>
        <dbReference type="Google" id="ProtNLM"/>
    </source>
</evidence>
<dbReference type="PROSITE" id="PS51257">
    <property type="entry name" value="PROKAR_LIPOPROTEIN"/>
    <property type="match status" value="1"/>
</dbReference>
<name>A0A9W6CEI3_XANFL</name>
<dbReference type="Proteomes" id="UP001245370">
    <property type="component" value="Unassembled WGS sequence"/>
</dbReference>
<dbReference type="PANTHER" id="PTHR37549:SF1">
    <property type="entry name" value="LIPOPROTEIN LPRI"/>
    <property type="match status" value="1"/>
</dbReference>
<dbReference type="EMBL" id="BSDO01000001">
    <property type="protein sequence ID" value="GLI20848.1"/>
    <property type="molecule type" value="Genomic_DNA"/>
</dbReference>
<dbReference type="GeneID" id="95761315"/>
<protein>
    <recommendedName>
        <fullName evidence="6">Lysozyme inhibitor LprI N-terminal domain-containing protein</fullName>
    </recommendedName>
</protein>
<proteinExistence type="predicted"/>
<keyword evidence="1" id="KW-0732">Signal</keyword>
<evidence type="ECO:0000256" key="1">
    <source>
        <dbReference type="SAM" id="SignalP"/>
    </source>
</evidence>
<feature type="chain" id="PRO_5040830799" description="Lysozyme inhibitor LprI N-terminal domain-containing protein" evidence="1">
    <location>
        <begin position="23"/>
        <end position="115"/>
    </location>
</feature>
<dbReference type="GO" id="GO:0005576">
    <property type="term" value="C:extracellular region"/>
    <property type="evidence" value="ECO:0007669"/>
    <property type="project" value="TreeGrafter"/>
</dbReference>
<feature type="signal peptide" evidence="1">
    <location>
        <begin position="1"/>
        <end position="22"/>
    </location>
</feature>
<dbReference type="PANTHER" id="PTHR37549">
    <property type="entry name" value="LIPOPROTEIN LPRI"/>
    <property type="match status" value="1"/>
</dbReference>
<evidence type="ECO:0000313" key="3">
    <source>
        <dbReference type="EMBL" id="MDR6333400.1"/>
    </source>
</evidence>
<dbReference type="EMBL" id="JAVDPY010000003">
    <property type="protein sequence ID" value="MDR6333400.1"/>
    <property type="molecule type" value="Genomic_DNA"/>
</dbReference>